<dbReference type="InterPro" id="IPR050324">
    <property type="entry name" value="CDP-alcohol_PTase-I"/>
</dbReference>
<evidence type="ECO:0000256" key="13">
    <source>
        <dbReference type="SAM" id="Phobius"/>
    </source>
</evidence>
<feature type="transmembrane region" description="Helical" evidence="13">
    <location>
        <begin position="21"/>
        <end position="44"/>
    </location>
</feature>
<comment type="subcellular location">
    <subcellularLocation>
        <location evidence="1">Membrane</location>
        <topology evidence="1">Multi-pass membrane protein</topology>
    </subcellularLocation>
</comment>
<keyword evidence="10" id="KW-1208">Phospholipid metabolism</keyword>
<accession>A0A4Y3KFP6</accession>
<name>A0A4Y3KFP6_9CELL</name>
<keyword evidence="15" id="KW-1185">Reference proteome</keyword>
<dbReference type="Pfam" id="PF01066">
    <property type="entry name" value="CDP-OH_P_transf"/>
    <property type="match status" value="1"/>
</dbReference>
<keyword evidence="4 11" id="KW-0808">Transferase</keyword>
<reference evidence="14 15" key="1">
    <citation type="submission" date="2019-06" db="EMBL/GenBank/DDBJ databases">
        <title>Whole genome shotgun sequence of Cellulomonas gelida NBRC 3748.</title>
        <authorList>
            <person name="Hosoyama A."/>
            <person name="Uohara A."/>
            <person name="Ohji S."/>
            <person name="Ichikawa N."/>
        </authorList>
    </citation>
    <scope>NUCLEOTIDE SEQUENCE [LARGE SCALE GENOMIC DNA]</scope>
    <source>
        <strain evidence="14 15">NBRC 3748</strain>
    </source>
</reference>
<evidence type="ECO:0000256" key="3">
    <source>
        <dbReference type="ARBA" id="ARBA00022516"/>
    </source>
</evidence>
<feature type="transmembrane region" description="Helical" evidence="13">
    <location>
        <begin position="138"/>
        <end position="159"/>
    </location>
</feature>
<dbReference type="GO" id="GO:0016020">
    <property type="term" value="C:membrane"/>
    <property type="evidence" value="ECO:0007669"/>
    <property type="project" value="UniProtKB-SubCell"/>
</dbReference>
<evidence type="ECO:0000313" key="14">
    <source>
        <dbReference type="EMBL" id="GEA82817.1"/>
    </source>
</evidence>
<dbReference type="PANTHER" id="PTHR14269:SF62">
    <property type="entry name" value="CDP-DIACYLGLYCEROL--GLYCEROL-3-PHOSPHATE 3-PHOSPHATIDYLTRANSFERASE 1, CHLOROPLASTIC"/>
    <property type="match status" value="1"/>
</dbReference>
<dbReference type="RefSeq" id="WP_229747523.1">
    <property type="nucleotide sequence ID" value="NZ_BJLQ01000002.1"/>
</dbReference>
<evidence type="ECO:0000256" key="6">
    <source>
        <dbReference type="ARBA" id="ARBA00022989"/>
    </source>
</evidence>
<evidence type="ECO:0000313" key="15">
    <source>
        <dbReference type="Proteomes" id="UP000320461"/>
    </source>
</evidence>
<feature type="transmembrane region" description="Helical" evidence="13">
    <location>
        <begin position="171"/>
        <end position="191"/>
    </location>
</feature>
<evidence type="ECO:0000256" key="8">
    <source>
        <dbReference type="ARBA" id="ARBA00023136"/>
    </source>
</evidence>
<keyword evidence="9" id="KW-0594">Phospholipid biosynthesis</keyword>
<dbReference type="InterPro" id="IPR043130">
    <property type="entry name" value="CDP-OH_PTrfase_TM_dom"/>
</dbReference>
<dbReference type="GO" id="GO:0008444">
    <property type="term" value="F:CDP-diacylglycerol-glycerol-3-phosphate 3-phosphatidyltransferase activity"/>
    <property type="evidence" value="ECO:0007669"/>
    <property type="project" value="InterPro"/>
</dbReference>
<evidence type="ECO:0000256" key="9">
    <source>
        <dbReference type="ARBA" id="ARBA00023209"/>
    </source>
</evidence>
<sequence>MTEQAQQPVRGDHQPPVSTRILTVPNAISFVRLLLVPVFAVLIATGQDGWAVLVLGVSGASDWLDGVLARRLGQVTRLGQLLDPAADRLFIAVTLVGLVWRGVVPLWLLVVILAREVVLGVMLIVLGRAGFPPPQVHLAGKAGTFALLYAFPLLLIAAWESWVGTVAEVAGWAFALWGVGLYWFAGALYLLQARRLLRGRDTTSPAPGSREPDAGDEPGGAPA</sequence>
<comment type="caution">
    <text evidence="14">The sequence shown here is derived from an EMBL/GenBank/DDBJ whole genome shotgun (WGS) entry which is preliminary data.</text>
</comment>
<evidence type="ECO:0000256" key="1">
    <source>
        <dbReference type="ARBA" id="ARBA00004141"/>
    </source>
</evidence>
<organism evidence="14 15">
    <name type="scientific">Cellulomonas gelida</name>
    <dbReference type="NCBI Taxonomy" id="1712"/>
    <lineage>
        <taxon>Bacteria</taxon>
        <taxon>Bacillati</taxon>
        <taxon>Actinomycetota</taxon>
        <taxon>Actinomycetes</taxon>
        <taxon>Micrococcales</taxon>
        <taxon>Cellulomonadaceae</taxon>
        <taxon>Cellulomonas</taxon>
    </lineage>
</organism>
<evidence type="ECO:0000256" key="7">
    <source>
        <dbReference type="ARBA" id="ARBA00023098"/>
    </source>
</evidence>
<keyword evidence="5 13" id="KW-0812">Transmembrane</keyword>
<dbReference type="PROSITE" id="PS00379">
    <property type="entry name" value="CDP_ALCOHOL_P_TRANSF"/>
    <property type="match status" value="1"/>
</dbReference>
<evidence type="ECO:0000256" key="12">
    <source>
        <dbReference type="SAM" id="MobiDB-lite"/>
    </source>
</evidence>
<evidence type="ECO:0000256" key="5">
    <source>
        <dbReference type="ARBA" id="ARBA00022692"/>
    </source>
</evidence>
<dbReference type="EMBL" id="BJLQ01000002">
    <property type="protein sequence ID" value="GEA82817.1"/>
    <property type="molecule type" value="Genomic_DNA"/>
</dbReference>
<protein>
    <submittedName>
        <fullName evidence="14">CDP-diacylglycerol--glycerol-3-phosphate 3-phosphatidyltransferase</fullName>
    </submittedName>
</protein>
<dbReference type="UniPathway" id="UPA00085"/>
<dbReference type="InterPro" id="IPR004570">
    <property type="entry name" value="Phosphatidylglycerol_P_synth"/>
</dbReference>
<evidence type="ECO:0000256" key="2">
    <source>
        <dbReference type="ARBA" id="ARBA00010441"/>
    </source>
</evidence>
<evidence type="ECO:0000256" key="10">
    <source>
        <dbReference type="ARBA" id="ARBA00023264"/>
    </source>
</evidence>
<comment type="similarity">
    <text evidence="2 11">Belongs to the CDP-alcohol phosphatidyltransferase class-I family.</text>
</comment>
<keyword evidence="8 13" id="KW-0472">Membrane</keyword>
<dbReference type="GO" id="GO:0046474">
    <property type="term" value="P:glycerophospholipid biosynthetic process"/>
    <property type="evidence" value="ECO:0007669"/>
    <property type="project" value="TreeGrafter"/>
</dbReference>
<dbReference type="PIRSF" id="PIRSF000847">
    <property type="entry name" value="Phos_ph_gly_syn"/>
    <property type="match status" value="1"/>
</dbReference>
<dbReference type="Gene3D" id="1.20.120.1760">
    <property type="match status" value="1"/>
</dbReference>
<keyword evidence="3" id="KW-0444">Lipid biosynthesis</keyword>
<proteinExistence type="inferred from homology"/>
<dbReference type="InterPro" id="IPR000462">
    <property type="entry name" value="CDP-OH_P_trans"/>
</dbReference>
<keyword evidence="6 13" id="KW-1133">Transmembrane helix</keyword>
<dbReference type="Proteomes" id="UP000320461">
    <property type="component" value="Unassembled WGS sequence"/>
</dbReference>
<keyword evidence="7" id="KW-0443">Lipid metabolism</keyword>
<dbReference type="InterPro" id="IPR048254">
    <property type="entry name" value="CDP_ALCOHOL_P_TRANSF_CS"/>
</dbReference>
<evidence type="ECO:0000256" key="11">
    <source>
        <dbReference type="RuleBase" id="RU003750"/>
    </source>
</evidence>
<dbReference type="PANTHER" id="PTHR14269">
    <property type="entry name" value="CDP-DIACYLGLYCEROL--GLYCEROL-3-PHOSPHATE 3-PHOSPHATIDYLTRANSFERASE-RELATED"/>
    <property type="match status" value="1"/>
</dbReference>
<feature type="region of interest" description="Disordered" evidence="12">
    <location>
        <begin position="201"/>
        <end position="223"/>
    </location>
</feature>
<gene>
    <name evidence="14" type="ORF">CGE01nite_00680</name>
</gene>
<evidence type="ECO:0000256" key="4">
    <source>
        <dbReference type="ARBA" id="ARBA00022679"/>
    </source>
</evidence>
<feature type="transmembrane region" description="Helical" evidence="13">
    <location>
        <begin position="106"/>
        <end position="126"/>
    </location>
</feature>
<dbReference type="AlphaFoldDB" id="A0A4Y3KFP6"/>